<feature type="compositionally biased region" description="Low complexity" evidence="8">
    <location>
        <begin position="372"/>
        <end position="381"/>
    </location>
</feature>
<evidence type="ECO:0000256" key="8">
    <source>
        <dbReference type="SAM" id="MobiDB-lite"/>
    </source>
</evidence>
<evidence type="ECO:0000256" key="5">
    <source>
        <dbReference type="ARBA" id="ARBA00022889"/>
    </source>
</evidence>
<comment type="subcellular location">
    <subcellularLocation>
        <location evidence="1">Secreted</location>
        <location evidence="1">Cell wall</location>
    </subcellularLocation>
</comment>
<feature type="compositionally biased region" description="Pro residues" evidence="8">
    <location>
        <begin position="279"/>
        <end position="296"/>
    </location>
</feature>
<feature type="transmembrane region" description="Helical" evidence="9">
    <location>
        <begin position="378"/>
        <end position="397"/>
    </location>
</feature>
<keyword evidence="9" id="KW-1133">Transmembrane helix</keyword>
<dbReference type="Pfam" id="PF03777">
    <property type="entry name" value="ChpA-C"/>
    <property type="match status" value="1"/>
</dbReference>
<gene>
    <name evidence="11" type="ORF">GKJPGBOP_00394</name>
</gene>
<keyword evidence="3" id="KW-0964">Secreted</keyword>
<evidence type="ECO:0000313" key="12">
    <source>
        <dbReference type="Proteomes" id="UP000286746"/>
    </source>
</evidence>
<name>A0A401VUM1_STREY</name>
<evidence type="ECO:0000313" key="11">
    <source>
        <dbReference type="EMBL" id="GCD40741.1"/>
    </source>
</evidence>
<accession>A0A401VUM1</accession>
<evidence type="ECO:0000256" key="1">
    <source>
        <dbReference type="ARBA" id="ARBA00004191"/>
    </source>
</evidence>
<dbReference type="AlphaFoldDB" id="A0A401VUM1"/>
<evidence type="ECO:0000259" key="10">
    <source>
        <dbReference type="PROSITE" id="PS51884"/>
    </source>
</evidence>
<keyword evidence="9" id="KW-0812">Transmembrane</keyword>
<dbReference type="PANTHER" id="PTHR34629:SF1">
    <property type="entry name" value="PROLINE-RICH EXTENSIN-LIKE PROTEIN EPR1"/>
    <property type="match status" value="1"/>
</dbReference>
<keyword evidence="2" id="KW-0134">Cell wall</keyword>
<dbReference type="PRINTS" id="PR01217">
    <property type="entry name" value="PRICHEXTENSN"/>
</dbReference>
<dbReference type="PROSITE" id="PS51884">
    <property type="entry name" value="CHAPLIN"/>
    <property type="match status" value="1"/>
</dbReference>
<dbReference type="NCBIfam" id="TIGR01167">
    <property type="entry name" value="LPXTG_anchor"/>
    <property type="match status" value="1"/>
</dbReference>
<sequence length="405" mass="40787">MSKRRWVRTGAVAGRRTVSVNGCGKSRAFPSGGSLVWSDTTRSALLPVSVAVDQRSGSDRVFALRAALPGPGCWAVSLSGCGCPVNGGCPVRHLRKDEGPHVQHIVKRSVLVAATATGMLTGVAASAAHADAGAQGASVGSPGVIAGGVFQAPVHVPVNLCGNTVDVIGLLNPAFGNTCANPGGHRPPSGHKPPGHQPPGHKPPGHKPPGSHQPPGHKPPGHKPPGSHQPPGHKPPGHKPPGHQPPGHKPPGHKPPGSHQPPGHKPPGHQPPGSHQPPGHQPPGHQPPGHQPPGHRPPAHETPGTPGPGGHRPPSDPRLPGQRPPAEVAGAVDSRTGPAAHHRQPSSAAAPAGGKGRQVDHSVQDAQRPALAHTGSSHAGATAATGAALLLGGVVLFRRSRASRA</sequence>
<organism evidence="11 12">
    <name type="scientific">Streptomyces paromomycinus</name>
    <name type="common">Streptomyces rimosus subsp. paromomycinus</name>
    <dbReference type="NCBI Taxonomy" id="92743"/>
    <lineage>
        <taxon>Bacteria</taxon>
        <taxon>Bacillati</taxon>
        <taxon>Actinomycetota</taxon>
        <taxon>Actinomycetes</taxon>
        <taxon>Kitasatosporales</taxon>
        <taxon>Streptomycetaceae</taxon>
        <taxon>Streptomyces</taxon>
    </lineage>
</organism>
<evidence type="ECO:0000256" key="2">
    <source>
        <dbReference type="ARBA" id="ARBA00022512"/>
    </source>
</evidence>
<evidence type="ECO:0000256" key="4">
    <source>
        <dbReference type="ARBA" id="ARBA00022729"/>
    </source>
</evidence>
<dbReference type="InterPro" id="IPR005528">
    <property type="entry name" value="ChpA-H"/>
</dbReference>
<keyword evidence="5" id="KW-0130">Cell adhesion</keyword>
<dbReference type="Proteomes" id="UP000286746">
    <property type="component" value="Unassembled WGS sequence"/>
</dbReference>
<evidence type="ECO:0000256" key="3">
    <source>
        <dbReference type="ARBA" id="ARBA00022525"/>
    </source>
</evidence>
<keyword evidence="6 7" id="KW-0034">Amyloid</keyword>
<evidence type="ECO:0000256" key="6">
    <source>
        <dbReference type="ARBA" id="ARBA00023087"/>
    </source>
</evidence>
<evidence type="ECO:0000256" key="9">
    <source>
        <dbReference type="SAM" id="Phobius"/>
    </source>
</evidence>
<feature type="region of interest" description="Disordered" evidence="8">
    <location>
        <begin position="181"/>
        <end position="381"/>
    </location>
</feature>
<dbReference type="GO" id="GO:0007155">
    <property type="term" value="P:cell adhesion"/>
    <property type="evidence" value="ECO:0007669"/>
    <property type="project" value="UniProtKB-KW"/>
</dbReference>
<evidence type="ECO:0000256" key="7">
    <source>
        <dbReference type="PROSITE-ProRule" id="PRU01232"/>
    </source>
</evidence>
<keyword evidence="9" id="KW-0472">Membrane</keyword>
<proteinExistence type="predicted"/>
<keyword evidence="12" id="KW-1185">Reference proteome</keyword>
<feature type="domain" description="Chaplin" evidence="10">
    <location>
        <begin position="141"/>
        <end position="181"/>
    </location>
</feature>
<comment type="caution">
    <text evidence="11">The sequence shown here is derived from an EMBL/GenBank/DDBJ whole genome shotgun (WGS) entry which is preliminary data.</text>
</comment>
<reference evidence="11 12" key="1">
    <citation type="submission" date="2018-11" db="EMBL/GenBank/DDBJ databases">
        <title>Whole genome sequence of Streptomyces paromomycinus NBRC 15454(T).</title>
        <authorList>
            <person name="Komaki H."/>
            <person name="Tamura T."/>
        </authorList>
    </citation>
    <scope>NUCLEOTIDE SEQUENCE [LARGE SCALE GENOMIC DNA]</scope>
    <source>
        <strain evidence="11 12">NBRC 15454</strain>
    </source>
</reference>
<keyword evidence="4" id="KW-0732">Signal</keyword>
<dbReference type="InterPro" id="IPR051308">
    <property type="entry name" value="Proline-rich_CW_protein"/>
</dbReference>
<dbReference type="EMBL" id="BHZD01000001">
    <property type="protein sequence ID" value="GCD40741.1"/>
    <property type="molecule type" value="Genomic_DNA"/>
</dbReference>
<dbReference type="PANTHER" id="PTHR34629">
    <property type="entry name" value="PROLINE-RICH EXTENSIN-LIKE PROTEIN EPR1"/>
    <property type="match status" value="1"/>
</dbReference>
<protein>
    <submittedName>
        <fullName evidence="11">Membrane protein</fullName>
    </submittedName>
</protein>